<dbReference type="AlphaFoldDB" id="A0AA36ML87"/>
<reference evidence="1" key="1">
    <citation type="submission" date="2023-08" db="EMBL/GenBank/DDBJ databases">
        <authorList>
            <person name="Chen Y."/>
            <person name="Shah S."/>
            <person name="Dougan E. K."/>
            <person name="Thang M."/>
            <person name="Chan C."/>
        </authorList>
    </citation>
    <scope>NUCLEOTIDE SEQUENCE</scope>
</reference>
<sequence length="146" mass="16122">MTPNRLHVFLTREGLQWCIGCLFVQSAEGLDSISIGCAECAECAGCAGAASRQGELEKQREARNVGLALAVGATQRLWTPIATLVNLVCGRLQAMEKTRSLLEGLGLDSSSPWRAPRRHLRRTGHLAFAEVIASGFWRAWRPWDFR</sequence>
<dbReference type="Proteomes" id="UP001178507">
    <property type="component" value="Unassembled WGS sequence"/>
</dbReference>
<keyword evidence="2" id="KW-1185">Reference proteome</keyword>
<name>A0AA36ML87_9DINO</name>
<evidence type="ECO:0000313" key="2">
    <source>
        <dbReference type="Proteomes" id="UP001178507"/>
    </source>
</evidence>
<organism evidence="1 2">
    <name type="scientific">Effrenium voratum</name>
    <dbReference type="NCBI Taxonomy" id="2562239"/>
    <lineage>
        <taxon>Eukaryota</taxon>
        <taxon>Sar</taxon>
        <taxon>Alveolata</taxon>
        <taxon>Dinophyceae</taxon>
        <taxon>Suessiales</taxon>
        <taxon>Symbiodiniaceae</taxon>
        <taxon>Effrenium</taxon>
    </lineage>
</organism>
<proteinExistence type="predicted"/>
<gene>
    <name evidence="1" type="ORF">EVOR1521_LOCUS5268</name>
</gene>
<evidence type="ECO:0000313" key="1">
    <source>
        <dbReference type="EMBL" id="CAJ1376141.1"/>
    </source>
</evidence>
<protein>
    <submittedName>
        <fullName evidence="1">Uncharacterized protein</fullName>
    </submittedName>
</protein>
<dbReference type="EMBL" id="CAUJNA010000364">
    <property type="protein sequence ID" value="CAJ1376141.1"/>
    <property type="molecule type" value="Genomic_DNA"/>
</dbReference>
<comment type="caution">
    <text evidence="1">The sequence shown here is derived from an EMBL/GenBank/DDBJ whole genome shotgun (WGS) entry which is preliminary data.</text>
</comment>
<accession>A0AA36ML87</accession>